<dbReference type="InterPro" id="IPR011161">
    <property type="entry name" value="MHC_I-like_Ag-recog"/>
</dbReference>
<proteinExistence type="inferred from homology"/>
<dbReference type="AlphaFoldDB" id="A0A9Y6J9A7"/>
<dbReference type="Gene3D" id="2.60.40.10">
    <property type="entry name" value="Immunoglobulins"/>
    <property type="match status" value="1"/>
</dbReference>
<evidence type="ECO:0000256" key="4">
    <source>
        <dbReference type="SAM" id="SignalP"/>
    </source>
</evidence>
<feature type="domain" description="Ig-like" evidence="5">
    <location>
        <begin position="201"/>
        <end position="288"/>
    </location>
</feature>
<dbReference type="InterPro" id="IPR007110">
    <property type="entry name" value="Ig-like_dom"/>
</dbReference>
<accession>A0A9Y6J9A7</accession>
<dbReference type="InterPro" id="IPR013783">
    <property type="entry name" value="Ig-like_fold"/>
</dbReference>
<dbReference type="InterPro" id="IPR036179">
    <property type="entry name" value="Ig-like_dom_sf"/>
</dbReference>
<organism evidence="6 7">
    <name type="scientific">Pundamilia nyererei</name>
    <dbReference type="NCBI Taxonomy" id="303518"/>
    <lineage>
        <taxon>Eukaryota</taxon>
        <taxon>Metazoa</taxon>
        <taxon>Chordata</taxon>
        <taxon>Craniata</taxon>
        <taxon>Vertebrata</taxon>
        <taxon>Euteleostomi</taxon>
        <taxon>Actinopterygii</taxon>
        <taxon>Neopterygii</taxon>
        <taxon>Teleostei</taxon>
        <taxon>Neoteleostei</taxon>
        <taxon>Acanthomorphata</taxon>
        <taxon>Ovalentaria</taxon>
        <taxon>Cichlomorphae</taxon>
        <taxon>Cichliformes</taxon>
        <taxon>Cichlidae</taxon>
        <taxon>African cichlids</taxon>
        <taxon>Pseudocrenilabrinae</taxon>
        <taxon>Haplochromini</taxon>
        <taxon>Pundamilia</taxon>
    </lineage>
</organism>
<dbReference type="GO" id="GO:0006955">
    <property type="term" value="P:immune response"/>
    <property type="evidence" value="ECO:0007669"/>
    <property type="project" value="TreeGrafter"/>
</dbReference>
<dbReference type="InterPro" id="IPR001039">
    <property type="entry name" value="MHC_I_a_a1/a2"/>
</dbReference>
<dbReference type="Pfam" id="PF00129">
    <property type="entry name" value="MHC_I"/>
    <property type="match status" value="1"/>
</dbReference>
<keyword evidence="3" id="KW-0812">Transmembrane</keyword>
<evidence type="ECO:0000313" key="7">
    <source>
        <dbReference type="RefSeq" id="XP_013763540.1"/>
    </source>
</evidence>
<dbReference type="InterPro" id="IPR037055">
    <property type="entry name" value="MHC_I-like_Ag-recog_sf"/>
</dbReference>
<dbReference type="PROSITE" id="PS50835">
    <property type="entry name" value="IG_LIKE"/>
    <property type="match status" value="1"/>
</dbReference>
<protein>
    <submittedName>
        <fullName evidence="7">Zinc-alpha-2-glycoprotein-like</fullName>
    </submittedName>
</protein>
<evidence type="ECO:0000259" key="5">
    <source>
        <dbReference type="PROSITE" id="PS50835"/>
    </source>
</evidence>
<name>A0A9Y6J9A7_9CICH</name>
<dbReference type="PANTHER" id="PTHR16675:SF237">
    <property type="entry name" value="MHC CLASS I ANTIGEN TRANSCRIPT VARIANT 1-RELATED"/>
    <property type="match status" value="1"/>
</dbReference>
<keyword evidence="1" id="KW-0325">Glycoprotein</keyword>
<dbReference type="PANTHER" id="PTHR16675">
    <property type="entry name" value="MHC CLASS I-RELATED"/>
    <property type="match status" value="1"/>
</dbReference>
<dbReference type="SMART" id="SM00407">
    <property type="entry name" value="IGc1"/>
    <property type="match status" value="1"/>
</dbReference>
<reference evidence="7" key="1">
    <citation type="submission" date="2025-08" db="UniProtKB">
        <authorList>
            <consortium name="RefSeq"/>
        </authorList>
    </citation>
    <scope>IDENTIFICATION</scope>
</reference>
<dbReference type="GO" id="GO:0005615">
    <property type="term" value="C:extracellular space"/>
    <property type="evidence" value="ECO:0007669"/>
    <property type="project" value="TreeGrafter"/>
</dbReference>
<dbReference type="Proteomes" id="UP000695023">
    <property type="component" value="Unplaced"/>
</dbReference>
<dbReference type="Pfam" id="PF07654">
    <property type="entry name" value="C1-set"/>
    <property type="match status" value="1"/>
</dbReference>
<feature type="signal peptide" evidence="4">
    <location>
        <begin position="1"/>
        <end position="20"/>
    </location>
</feature>
<keyword evidence="4" id="KW-0732">Signal</keyword>
<keyword evidence="3" id="KW-1133">Transmembrane helix</keyword>
<dbReference type="PRINTS" id="PR01638">
    <property type="entry name" value="MHCCLASSI"/>
</dbReference>
<evidence type="ECO:0000256" key="3">
    <source>
        <dbReference type="SAM" id="Phobius"/>
    </source>
</evidence>
<dbReference type="Gene3D" id="3.30.500.10">
    <property type="entry name" value="MHC class I-like antigen recognition-like"/>
    <property type="match status" value="1"/>
</dbReference>
<dbReference type="SUPFAM" id="SSF54452">
    <property type="entry name" value="MHC antigen-recognition domain"/>
    <property type="match status" value="1"/>
</dbReference>
<dbReference type="SUPFAM" id="SSF48726">
    <property type="entry name" value="Immunoglobulin"/>
    <property type="match status" value="1"/>
</dbReference>
<evidence type="ECO:0000256" key="1">
    <source>
        <dbReference type="ARBA" id="ARBA00023180"/>
    </source>
</evidence>
<gene>
    <name evidence="7" type="primary">LOC102212055</name>
</gene>
<keyword evidence="3" id="KW-0472">Membrane</keyword>
<dbReference type="InterPro" id="IPR003597">
    <property type="entry name" value="Ig_C1-set"/>
</dbReference>
<evidence type="ECO:0000256" key="2">
    <source>
        <dbReference type="RuleBase" id="RU004439"/>
    </source>
</evidence>
<comment type="similarity">
    <text evidence="2">Belongs to the MHC class I family.</text>
</comment>
<evidence type="ECO:0000313" key="6">
    <source>
        <dbReference type="Proteomes" id="UP000695023"/>
    </source>
</evidence>
<dbReference type="InterPro" id="IPR011162">
    <property type="entry name" value="MHC_I/II-like_Ag-recog"/>
</dbReference>
<sequence>MKNLIMLLLLFHIGSTVKHSLKIFFMLSSGVPNTPDYVAAGELGGILIAYYDSNMKTLEPRQDWIRESMEDDPRQWETLIKNCKHYKQLLTDEIRSFKQYSNQTGGVHIIQEIMGCEQDDETKQTVAFKLYGYNGEDFIRFDIETEKWITSNPLAKTTKQEWDRKTASNGVWKNFLTTVCPDMMKMYFNDAKSFLDRKVPPSVSLLQMTPSSPVTCHATGFYPDRAMMFWRKDGVEIHEHVKKGEIFHNHDGTFQLSVNMNVSSVPAEDWMSYSCVFQFSGVEDNIITKLNKSVIRTNWGKNENRTDKKRPMMIPVTAAVVVLILLILVGGVGFVVYKRKKDKRSPNSISELTEKLNPETK</sequence>
<feature type="chain" id="PRO_5041441751" evidence="4">
    <location>
        <begin position="21"/>
        <end position="361"/>
    </location>
</feature>
<dbReference type="GO" id="GO:0009897">
    <property type="term" value="C:external side of plasma membrane"/>
    <property type="evidence" value="ECO:0007669"/>
    <property type="project" value="TreeGrafter"/>
</dbReference>
<dbReference type="RefSeq" id="XP_013763540.1">
    <property type="nucleotide sequence ID" value="XM_013908086.1"/>
</dbReference>
<dbReference type="FunFam" id="2.60.40.10:FF:000943">
    <property type="entry name" value="Classical MHC class I molecule, alpha-chain"/>
    <property type="match status" value="1"/>
</dbReference>
<feature type="transmembrane region" description="Helical" evidence="3">
    <location>
        <begin position="312"/>
        <end position="337"/>
    </location>
</feature>
<dbReference type="InterPro" id="IPR050208">
    <property type="entry name" value="MHC_class-I_related"/>
</dbReference>
<keyword evidence="6" id="KW-1185">Reference proteome</keyword>
<dbReference type="GeneID" id="102212055"/>